<dbReference type="OrthoDB" id="4538483at2759"/>
<evidence type="ECO:0008006" key="3">
    <source>
        <dbReference type="Google" id="ProtNLM"/>
    </source>
</evidence>
<dbReference type="AlphaFoldDB" id="A0A8K0XAA0"/>
<comment type="caution">
    <text evidence="1">The sequence shown here is derived from an EMBL/GenBank/DDBJ whole genome shotgun (WGS) entry which is preliminary data.</text>
</comment>
<evidence type="ECO:0000313" key="2">
    <source>
        <dbReference type="Proteomes" id="UP000813385"/>
    </source>
</evidence>
<organism evidence="1 2">
    <name type="scientific">Plectosphaerella cucumerina</name>
    <dbReference type="NCBI Taxonomy" id="40658"/>
    <lineage>
        <taxon>Eukaryota</taxon>
        <taxon>Fungi</taxon>
        <taxon>Dikarya</taxon>
        <taxon>Ascomycota</taxon>
        <taxon>Pezizomycotina</taxon>
        <taxon>Sordariomycetes</taxon>
        <taxon>Hypocreomycetidae</taxon>
        <taxon>Glomerellales</taxon>
        <taxon>Plectosphaerellaceae</taxon>
        <taxon>Plectosphaerella</taxon>
    </lineage>
</organism>
<accession>A0A8K0XAA0</accession>
<dbReference type="Gene3D" id="1.25.10.50">
    <property type="match status" value="1"/>
</dbReference>
<reference evidence="1" key="1">
    <citation type="journal article" date="2021" name="Nat. Commun.">
        <title>Genetic determinants of endophytism in the Arabidopsis root mycobiome.</title>
        <authorList>
            <person name="Mesny F."/>
            <person name="Miyauchi S."/>
            <person name="Thiergart T."/>
            <person name="Pickel B."/>
            <person name="Atanasova L."/>
            <person name="Karlsson M."/>
            <person name="Huettel B."/>
            <person name="Barry K.W."/>
            <person name="Haridas S."/>
            <person name="Chen C."/>
            <person name="Bauer D."/>
            <person name="Andreopoulos W."/>
            <person name="Pangilinan J."/>
            <person name="LaButti K."/>
            <person name="Riley R."/>
            <person name="Lipzen A."/>
            <person name="Clum A."/>
            <person name="Drula E."/>
            <person name="Henrissat B."/>
            <person name="Kohler A."/>
            <person name="Grigoriev I.V."/>
            <person name="Martin F.M."/>
            <person name="Hacquard S."/>
        </authorList>
    </citation>
    <scope>NUCLEOTIDE SEQUENCE</scope>
    <source>
        <strain evidence="1">MPI-CAGE-AT-0016</strain>
    </source>
</reference>
<sequence>MSGGVVPVAASNVPISGLPELLAHLDVLVEDPATPFEAKLFDDVELQLTEASIPPLLPTLLPKLTSILKTTQQDPKILVSLILKLLTPVSFSQTLTLADESSLIAALSSPAPSANVLAMAILHKAASSASDAAQLASMPRVLEELIRTWLSSPDVQVGEKGNKLLGDLLEVDSEIPALQEVRHAVTVDGVAWSSGPVNGQNGSRRPTGSGQLWQRITNDSSIFNLLLSLAKGQDPSGATLTAHQTSLAQGRVLRVLPRLAALDFGRVARPLGGGDQGQSLLHFASISMVDKKDMLMHLTLIDYFEALVSLLRIRVDQGGVDNSFITLTLRRIIEEATTDDNVLKAALLGLPDRTVPEEADGLRAFVQDIVS</sequence>
<dbReference type="Proteomes" id="UP000813385">
    <property type="component" value="Unassembled WGS sequence"/>
</dbReference>
<dbReference type="EMBL" id="JAGPXD010000001">
    <property type="protein sequence ID" value="KAH7376743.1"/>
    <property type="molecule type" value="Genomic_DNA"/>
</dbReference>
<proteinExistence type="predicted"/>
<name>A0A8K0XAA0_9PEZI</name>
<gene>
    <name evidence="1" type="ORF">B0T11DRAFT_23806</name>
</gene>
<protein>
    <recommendedName>
        <fullName evidence="3">DNA mismatch repair protein HSM3 N-terminal domain-containing protein</fullName>
    </recommendedName>
</protein>
<keyword evidence="2" id="KW-1185">Reference proteome</keyword>
<evidence type="ECO:0000313" key="1">
    <source>
        <dbReference type="EMBL" id="KAH7376743.1"/>
    </source>
</evidence>